<keyword evidence="2" id="KW-1185">Reference proteome</keyword>
<dbReference type="EMBL" id="CAVLEF010000203">
    <property type="protein sequence ID" value="CAK1553144.1"/>
    <property type="molecule type" value="Genomic_DNA"/>
</dbReference>
<name>A0AAV1JWX5_9NEOP</name>
<protein>
    <submittedName>
        <fullName evidence="1">Uncharacterized protein</fullName>
    </submittedName>
</protein>
<accession>A0AAV1JWX5</accession>
<gene>
    <name evidence="1" type="ORF">LNINA_LOCUS12159</name>
</gene>
<dbReference type="Proteomes" id="UP001497472">
    <property type="component" value="Unassembled WGS sequence"/>
</dbReference>
<evidence type="ECO:0000313" key="1">
    <source>
        <dbReference type="EMBL" id="CAK1553144.1"/>
    </source>
</evidence>
<comment type="caution">
    <text evidence="1">The sequence shown here is derived from an EMBL/GenBank/DDBJ whole genome shotgun (WGS) entry which is preliminary data.</text>
</comment>
<dbReference type="AlphaFoldDB" id="A0AAV1JWX5"/>
<sequence length="101" mass="11443">MYCVHPMGRSSTHKGLITARARQTDEIIAISNDADRYSVLIIRADMARAPSCDVFSGKFTWRLPGYCKREIRNEVNTRADRRTSSTLSTKLRHPPQAGCIF</sequence>
<organism evidence="1 2">
    <name type="scientific">Leptosia nina</name>
    <dbReference type="NCBI Taxonomy" id="320188"/>
    <lineage>
        <taxon>Eukaryota</taxon>
        <taxon>Metazoa</taxon>
        <taxon>Ecdysozoa</taxon>
        <taxon>Arthropoda</taxon>
        <taxon>Hexapoda</taxon>
        <taxon>Insecta</taxon>
        <taxon>Pterygota</taxon>
        <taxon>Neoptera</taxon>
        <taxon>Endopterygota</taxon>
        <taxon>Lepidoptera</taxon>
        <taxon>Glossata</taxon>
        <taxon>Ditrysia</taxon>
        <taxon>Papilionoidea</taxon>
        <taxon>Pieridae</taxon>
        <taxon>Pierinae</taxon>
        <taxon>Leptosia</taxon>
    </lineage>
</organism>
<proteinExistence type="predicted"/>
<evidence type="ECO:0000313" key="2">
    <source>
        <dbReference type="Proteomes" id="UP001497472"/>
    </source>
</evidence>
<reference evidence="1 2" key="1">
    <citation type="submission" date="2023-11" db="EMBL/GenBank/DDBJ databases">
        <authorList>
            <person name="Okamura Y."/>
        </authorList>
    </citation>
    <scope>NUCLEOTIDE SEQUENCE [LARGE SCALE GENOMIC DNA]</scope>
</reference>